<reference evidence="1" key="2">
    <citation type="journal article" date="2015" name="Fish Shellfish Immunol.">
        <title>Early steps in the European eel (Anguilla anguilla)-Vibrio vulnificus interaction in the gills: Role of the RtxA13 toxin.</title>
        <authorList>
            <person name="Callol A."/>
            <person name="Pajuelo D."/>
            <person name="Ebbesson L."/>
            <person name="Teles M."/>
            <person name="MacKenzie S."/>
            <person name="Amaro C."/>
        </authorList>
    </citation>
    <scope>NUCLEOTIDE SEQUENCE</scope>
</reference>
<dbReference type="AlphaFoldDB" id="A0A0E9PZ59"/>
<reference evidence="1" key="1">
    <citation type="submission" date="2014-11" db="EMBL/GenBank/DDBJ databases">
        <authorList>
            <person name="Amaro Gonzalez C."/>
        </authorList>
    </citation>
    <scope>NUCLEOTIDE SEQUENCE</scope>
</reference>
<evidence type="ECO:0000313" key="1">
    <source>
        <dbReference type="EMBL" id="JAH09759.1"/>
    </source>
</evidence>
<name>A0A0E9PZ59_ANGAN</name>
<organism evidence="1">
    <name type="scientific">Anguilla anguilla</name>
    <name type="common">European freshwater eel</name>
    <name type="synonym">Muraena anguilla</name>
    <dbReference type="NCBI Taxonomy" id="7936"/>
    <lineage>
        <taxon>Eukaryota</taxon>
        <taxon>Metazoa</taxon>
        <taxon>Chordata</taxon>
        <taxon>Craniata</taxon>
        <taxon>Vertebrata</taxon>
        <taxon>Euteleostomi</taxon>
        <taxon>Actinopterygii</taxon>
        <taxon>Neopterygii</taxon>
        <taxon>Teleostei</taxon>
        <taxon>Anguilliformes</taxon>
        <taxon>Anguillidae</taxon>
        <taxon>Anguilla</taxon>
    </lineage>
</organism>
<proteinExistence type="predicted"/>
<sequence length="39" mass="4607">MESCIVYSTITLVFWPLHTNLYTTIGYSTHKYGHLQKFL</sequence>
<protein>
    <submittedName>
        <fullName evidence="1">Uncharacterized protein</fullName>
    </submittedName>
</protein>
<dbReference type="EMBL" id="GBXM01098818">
    <property type="protein sequence ID" value="JAH09759.1"/>
    <property type="molecule type" value="Transcribed_RNA"/>
</dbReference>
<accession>A0A0E9PZ59</accession>